<gene>
    <name evidence="2" type="ordered locus">Curi_c14490</name>
</gene>
<evidence type="ECO:0000313" key="2">
    <source>
        <dbReference type="EMBL" id="AFS78459.1"/>
    </source>
</evidence>
<name>K0AYX9_GOTA9</name>
<dbReference type="HOGENOM" id="CLU_094865_1_0_9"/>
<evidence type="ECO:0000259" key="1">
    <source>
        <dbReference type="Pfam" id="PF03167"/>
    </source>
</evidence>
<dbReference type="CDD" id="cd10032">
    <property type="entry name" value="UDG-F6_HDG"/>
    <property type="match status" value="1"/>
</dbReference>
<dbReference type="SUPFAM" id="SSF52141">
    <property type="entry name" value="Uracil-DNA glycosylase-like"/>
    <property type="match status" value="1"/>
</dbReference>
<feature type="domain" description="Uracil-DNA glycosylase-like" evidence="1">
    <location>
        <begin position="11"/>
        <end position="148"/>
    </location>
</feature>
<dbReference type="InterPro" id="IPR005122">
    <property type="entry name" value="Uracil-DNA_glycosylase-like"/>
</dbReference>
<dbReference type="OrthoDB" id="9796171at2"/>
<dbReference type="STRING" id="1128398.Curi_c14490"/>
<dbReference type="EC" id="3.2.2.-" evidence="2"/>
<dbReference type="EMBL" id="CP003326">
    <property type="protein sequence ID" value="AFS78459.1"/>
    <property type="molecule type" value="Genomic_DNA"/>
</dbReference>
<protein>
    <submittedName>
        <fullName evidence="2">Uracil-DNA glycosylase-like protein</fullName>
        <ecNumber evidence="2">3.2.2.-</ecNumber>
    </submittedName>
</protein>
<evidence type="ECO:0000313" key="3">
    <source>
        <dbReference type="Proteomes" id="UP000006094"/>
    </source>
</evidence>
<dbReference type="InterPro" id="IPR026353">
    <property type="entry name" value="Hypoxan-DNA_Glyclase"/>
</dbReference>
<reference evidence="2 3" key="1">
    <citation type="journal article" date="2012" name="PLoS ONE">
        <title>The purine-utilizing bacterium Clostridium acidurici 9a: a genome-guided metabolic reconsideration.</title>
        <authorList>
            <person name="Hartwich K."/>
            <person name="Poehlein A."/>
            <person name="Daniel R."/>
        </authorList>
    </citation>
    <scope>NUCLEOTIDE SEQUENCE [LARGE SCALE GENOMIC DNA]</scope>
    <source>
        <strain evidence="3">ATCC 7906 / DSM 604 / BCRC 14475 / CIP 104303 / KCTC 5404 / NCIMB 10678 / 9a</strain>
    </source>
</reference>
<proteinExistence type="predicted"/>
<dbReference type="GO" id="GO:0016798">
    <property type="term" value="F:hydrolase activity, acting on glycosyl bonds"/>
    <property type="evidence" value="ECO:0007669"/>
    <property type="project" value="UniProtKB-KW"/>
</dbReference>
<dbReference type="Gene3D" id="3.40.470.10">
    <property type="entry name" value="Uracil-DNA glycosylase-like domain"/>
    <property type="match status" value="1"/>
</dbReference>
<accession>K0AYX9</accession>
<keyword evidence="3" id="KW-1185">Reference proteome</keyword>
<keyword evidence="2" id="KW-0326">Glycosidase</keyword>
<dbReference type="eggNOG" id="COG3663">
    <property type="taxonomic scope" value="Bacteria"/>
</dbReference>
<dbReference type="RefSeq" id="WP_014967596.1">
    <property type="nucleotide sequence ID" value="NC_018664.1"/>
</dbReference>
<dbReference type="AlphaFoldDB" id="K0AYX9"/>
<dbReference type="KEGG" id="cad:Curi_c14490"/>
<keyword evidence="2" id="KW-0378">Hydrolase</keyword>
<dbReference type="NCBIfam" id="TIGR04274">
    <property type="entry name" value="hypoxanDNAglyco"/>
    <property type="match status" value="1"/>
</dbReference>
<dbReference type="Proteomes" id="UP000006094">
    <property type="component" value="Chromosome"/>
</dbReference>
<organism evidence="2 3">
    <name type="scientific">Gottschalkia acidurici (strain ATCC 7906 / DSM 604 / BCRC 14475 / CIP 104303 / KCTC 5404 / NCIMB 10678 / 9a)</name>
    <name type="common">Clostridium acidurici</name>
    <dbReference type="NCBI Taxonomy" id="1128398"/>
    <lineage>
        <taxon>Bacteria</taxon>
        <taxon>Bacillati</taxon>
        <taxon>Bacillota</taxon>
        <taxon>Tissierellia</taxon>
        <taxon>Tissierellales</taxon>
        <taxon>Gottschalkiaceae</taxon>
        <taxon>Gottschalkia</taxon>
    </lineage>
</organism>
<dbReference type="Pfam" id="PF03167">
    <property type="entry name" value="UDG"/>
    <property type="match status" value="1"/>
</dbReference>
<sequence>MNNIKSLRPIVNDTSKVLILGSIPGKESLEKQKYYANPRNSFWKIIFSLYDLNVEEHYNKKIEFLQEKNIAIWDVIKTCDRRGSLDSNIKNEEANDFSTLFKYYPNIRFVLFNGAKSYDVFSKQVGFDISSNITFRKLNSSSPANTIPFEVKLNEWKVIKEYLEQED</sequence>
<dbReference type="InterPro" id="IPR036895">
    <property type="entry name" value="Uracil-DNA_glycosylase-like_sf"/>
</dbReference>